<dbReference type="NCBIfam" id="NF011470">
    <property type="entry name" value="PRK14887.1"/>
    <property type="match status" value="1"/>
</dbReference>
<organism evidence="2 3">
    <name type="scientific">Halobium salinum</name>
    <dbReference type="NCBI Taxonomy" id="1364940"/>
    <lineage>
        <taxon>Archaea</taxon>
        <taxon>Methanobacteriati</taxon>
        <taxon>Methanobacteriota</taxon>
        <taxon>Stenosarchaea group</taxon>
        <taxon>Halobacteria</taxon>
        <taxon>Halobacteriales</taxon>
        <taxon>Haloferacaceae</taxon>
        <taxon>Halobium</taxon>
    </lineage>
</organism>
<dbReference type="RefSeq" id="WP_267625315.1">
    <property type="nucleotide sequence ID" value="NZ_JAODIW010000010.1"/>
</dbReference>
<keyword evidence="3" id="KW-1185">Reference proteome</keyword>
<feature type="compositionally biased region" description="Basic and acidic residues" evidence="1">
    <location>
        <begin position="7"/>
        <end position="29"/>
    </location>
</feature>
<reference evidence="2 3" key="1">
    <citation type="journal article" date="2019" name="Int. J. Syst. Evol. Microbiol.">
        <title>The Global Catalogue of Microorganisms (GCM) 10K type strain sequencing project: providing services to taxonomists for standard genome sequencing and annotation.</title>
        <authorList>
            <consortium name="The Broad Institute Genomics Platform"/>
            <consortium name="The Broad Institute Genome Sequencing Center for Infectious Disease"/>
            <person name="Wu L."/>
            <person name="Ma J."/>
        </authorList>
    </citation>
    <scope>NUCLEOTIDE SEQUENCE [LARGE SCALE GENOMIC DNA]</scope>
    <source>
        <strain evidence="2 3">CGMCC 1.12553</strain>
    </source>
</reference>
<proteinExistence type="predicted"/>
<sequence>MTGADSEAGRSRTTRAEDGSRRARIETRHADAGLVAAALTPDNTDSMATTVDGDRVVTTVERGTTGGLGSSVDDYVVNLTVAQTVVADARSRREAVESMDTNADADDTDHATENSEDDENANSTQNADTESDTTPQ</sequence>
<evidence type="ECO:0000313" key="3">
    <source>
        <dbReference type="Proteomes" id="UP001595921"/>
    </source>
</evidence>
<evidence type="ECO:0000313" key="2">
    <source>
        <dbReference type="EMBL" id="MFC4356865.1"/>
    </source>
</evidence>
<dbReference type="Proteomes" id="UP001595921">
    <property type="component" value="Unassembled WGS sequence"/>
</dbReference>
<protein>
    <submittedName>
        <fullName evidence="2">KEOPS complex subunit Pcc1</fullName>
    </submittedName>
</protein>
<feature type="region of interest" description="Disordered" evidence="1">
    <location>
        <begin position="1"/>
        <end position="29"/>
    </location>
</feature>
<feature type="compositionally biased region" description="Polar residues" evidence="1">
    <location>
        <begin position="121"/>
        <end position="136"/>
    </location>
</feature>
<dbReference type="AlphaFoldDB" id="A0ABD5P7P4"/>
<name>A0ABD5P7P4_9EURY</name>
<comment type="caution">
    <text evidence="2">The sequence shown here is derived from an EMBL/GenBank/DDBJ whole genome shotgun (WGS) entry which is preliminary data.</text>
</comment>
<dbReference type="EMBL" id="JBHSDS010000002">
    <property type="protein sequence ID" value="MFC4356865.1"/>
    <property type="molecule type" value="Genomic_DNA"/>
</dbReference>
<gene>
    <name evidence="2" type="ORF">ACFO0N_02750</name>
</gene>
<evidence type="ECO:0000256" key="1">
    <source>
        <dbReference type="SAM" id="MobiDB-lite"/>
    </source>
</evidence>
<feature type="region of interest" description="Disordered" evidence="1">
    <location>
        <begin position="91"/>
        <end position="136"/>
    </location>
</feature>
<accession>A0ABD5P7P4</accession>